<keyword evidence="2" id="KW-1185">Reference proteome</keyword>
<gene>
    <name evidence="1" type="ORF">RJT34_13783</name>
</gene>
<name>A0AAN9PLS6_CLITE</name>
<dbReference type="Proteomes" id="UP001359559">
    <property type="component" value="Unassembled WGS sequence"/>
</dbReference>
<dbReference type="AlphaFoldDB" id="A0AAN9PLS6"/>
<sequence>MEKSAYGEVHSCKCGLLNNIHKAFTVANIQYFQVCFAAKEILDELEGLLGDVTSAIHSTHENLITLSDLDFDVELNEQEENDALPHSDSPDVTTTKRKKSTDVTHFAALMASIYSMVKQDCLMQGKIVSALDLKVSSEELGSYCQMWSLRPFINDEIVHQAWEHIH</sequence>
<dbReference type="EMBL" id="JAYKXN010000003">
    <property type="protein sequence ID" value="KAK7302886.1"/>
    <property type="molecule type" value="Genomic_DNA"/>
</dbReference>
<comment type="caution">
    <text evidence="1">The sequence shown here is derived from an EMBL/GenBank/DDBJ whole genome shotgun (WGS) entry which is preliminary data.</text>
</comment>
<evidence type="ECO:0000313" key="1">
    <source>
        <dbReference type="EMBL" id="KAK7302886.1"/>
    </source>
</evidence>
<reference evidence="1 2" key="1">
    <citation type="submission" date="2024-01" db="EMBL/GenBank/DDBJ databases">
        <title>The genomes of 5 underutilized Papilionoideae crops provide insights into root nodulation and disease resistance.</title>
        <authorList>
            <person name="Yuan L."/>
        </authorList>
    </citation>
    <scope>NUCLEOTIDE SEQUENCE [LARGE SCALE GENOMIC DNA]</scope>
    <source>
        <strain evidence="1">LY-2023</strain>
        <tissue evidence="1">Leaf</tissue>
    </source>
</reference>
<dbReference type="PANTHER" id="PTHR35305:SF2">
    <property type="entry name" value="FAD-BINDING PROTEIN"/>
    <property type="match status" value="1"/>
</dbReference>
<proteinExistence type="predicted"/>
<accession>A0AAN9PLS6</accession>
<dbReference type="PANTHER" id="PTHR35305">
    <property type="entry name" value="FAD-BINDING PROTEIN"/>
    <property type="match status" value="1"/>
</dbReference>
<protein>
    <submittedName>
        <fullName evidence="1">Uncharacterized protein</fullName>
    </submittedName>
</protein>
<organism evidence="1 2">
    <name type="scientific">Clitoria ternatea</name>
    <name type="common">Butterfly pea</name>
    <dbReference type="NCBI Taxonomy" id="43366"/>
    <lineage>
        <taxon>Eukaryota</taxon>
        <taxon>Viridiplantae</taxon>
        <taxon>Streptophyta</taxon>
        <taxon>Embryophyta</taxon>
        <taxon>Tracheophyta</taxon>
        <taxon>Spermatophyta</taxon>
        <taxon>Magnoliopsida</taxon>
        <taxon>eudicotyledons</taxon>
        <taxon>Gunneridae</taxon>
        <taxon>Pentapetalae</taxon>
        <taxon>rosids</taxon>
        <taxon>fabids</taxon>
        <taxon>Fabales</taxon>
        <taxon>Fabaceae</taxon>
        <taxon>Papilionoideae</taxon>
        <taxon>50 kb inversion clade</taxon>
        <taxon>NPAAA clade</taxon>
        <taxon>indigoferoid/millettioid clade</taxon>
        <taxon>Phaseoleae</taxon>
        <taxon>Clitoria</taxon>
    </lineage>
</organism>
<evidence type="ECO:0000313" key="2">
    <source>
        <dbReference type="Proteomes" id="UP001359559"/>
    </source>
</evidence>